<dbReference type="InterPro" id="IPR016024">
    <property type="entry name" value="ARM-type_fold"/>
</dbReference>
<keyword evidence="5" id="KW-1185">Reference proteome</keyword>
<dbReference type="InterPro" id="IPR011989">
    <property type="entry name" value="ARM-like"/>
</dbReference>
<protein>
    <submittedName>
        <fullName evidence="4">Serine/threonine-protein phosphatase 4 regulatory subunit 1</fullName>
    </submittedName>
</protein>
<dbReference type="GO" id="GO:0019888">
    <property type="term" value="F:protein phosphatase regulator activity"/>
    <property type="evidence" value="ECO:0007669"/>
    <property type="project" value="TreeGrafter"/>
</dbReference>
<evidence type="ECO:0000313" key="4">
    <source>
        <dbReference type="EMBL" id="CAI8032902.1"/>
    </source>
</evidence>
<dbReference type="EMBL" id="CASHTH010002633">
    <property type="protein sequence ID" value="CAI8032902.1"/>
    <property type="molecule type" value="Genomic_DNA"/>
</dbReference>
<feature type="region of interest" description="Disordered" evidence="3">
    <location>
        <begin position="413"/>
        <end position="446"/>
    </location>
</feature>
<comment type="caution">
    <text evidence="4">The sequence shown here is derived from an EMBL/GenBank/DDBJ whole genome shotgun (WGS) entry which is preliminary data.</text>
</comment>
<evidence type="ECO:0000256" key="2">
    <source>
        <dbReference type="PROSITE-ProRule" id="PRU00103"/>
    </source>
</evidence>
<dbReference type="Gene3D" id="1.25.10.10">
    <property type="entry name" value="Leucine-rich Repeat Variant"/>
    <property type="match status" value="2"/>
</dbReference>
<dbReference type="Proteomes" id="UP001174909">
    <property type="component" value="Unassembled WGS sequence"/>
</dbReference>
<feature type="compositionally biased region" description="Gly residues" evidence="3">
    <location>
        <begin position="45"/>
        <end position="57"/>
    </location>
</feature>
<evidence type="ECO:0000256" key="3">
    <source>
        <dbReference type="SAM" id="MobiDB-lite"/>
    </source>
</evidence>
<dbReference type="InterPro" id="IPR000357">
    <property type="entry name" value="HEAT"/>
</dbReference>
<feature type="compositionally biased region" description="Basic residues" evidence="3">
    <location>
        <begin position="485"/>
        <end position="496"/>
    </location>
</feature>
<feature type="repeat" description="HEAT" evidence="2">
    <location>
        <begin position="265"/>
        <end position="303"/>
    </location>
</feature>
<gene>
    <name evidence="4" type="ORF">GBAR_LOCUS18569</name>
</gene>
<dbReference type="Pfam" id="PF02985">
    <property type="entry name" value="HEAT"/>
    <property type="match status" value="1"/>
</dbReference>
<dbReference type="InterPro" id="IPR051023">
    <property type="entry name" value="PP2A_Regulatory_Subunit_A"/>
</dbReference>
<accession>A0AA35SPH0</accession>
<reference evidence="4" key="1">
    <citation type="submission" date="2023-03" db="EMBL/GenBank/DDBJ databases">
        <authorList>
            <person name="Steffen K."/>
            <person name="Cardenas P."/>
        </authorList>
    </citation>
    <scope>NUCLEOTIDE SEQUENCE</scope>
</reference>
<dbReference type="SUPFAM" id="SSF48371">
    <property type="entry name" value="ARM repeat"/>
    <property type="match status" value="1"/>
</dbReference>
<dbReference type="InterPro" id="IPR021133">
    <property type="entry name" value="HEAT_type_2"/>
</dbReference>
<evidence type="ECO:0000313" key="5">
    <source>
        <dbReference type="Proteomes" id="UP001174909"/>
    </source>
</evidence>
<dbReference type="GO" id="GO:0005737">
    <property type="term" value="C:cytoplasm"/>
    <property type="evidence" value="ECO:0007669"/>
    <property type="project" value="TreeGrafter"/>
</dbReference>
<feature type="repeat" description="HEAT" evidence="2">
    <location>
        <begin position="343"/>
        <end position="381"/>
    </location>
</feature>
<dbReference type="PANTHER" id="PTHR10648">
    <property type="entry name" value="SERINE/THREONINE-PROTEIN PHOSPHATASE PP2A 65 KDA REGULATORY SUBUNIT"/>
    <property type="match status" value="1"/>
</dbReference>
<keyword evidence="1" id="KW-0677">Repeat</keyword>
<dbReference type="AlphaFoldDB" id="A0AA35SPH0"/>
<dbReference type="PANTHER" id="PTHR10648:SF1">
    <property type="entry name" value="SERINE_THREONINE-PROTEIN PHOSPHATASE 4 REGULATORY SUBUNIT 1"/>
    <property type="match status" value="1"/>
</dbReference>
<feature type="region of interest" description="Disordered" evidence="3">
    <location>
        <begin position="459"/>
        <end position="496"/>
    </location>
</feature>
<dbReference type="PROSITE" id="PS50077">
    <property type="entry name" value="HEAT_REPEAT"/>
    <property type="match status" value="2"/>
</dbReference>
<evidence type="ECO:0000256" key="1">
    <source>
        <dbReference type="ARBA" id="ARBA00022737"/>
    </source>
</evidence>
<feature type="region of interest" description="Disordered" evidence="3">
    <location>
        <begin position="41"/>
        <end position="60"/>
    </location>
</feature>
<feature type="compositionally biased region" description="Basic and acidic residues" evidence="3">
    <location>
        <begin position="465"/>
        <end position="484"/>
    </location>
</feature>
<name>A0AA35SPH0_GEOBA</name>
<organism evidence="4 5">
    <name type="scientific">Geodia barretti</name>
    <name type="common">Barrett's horny sponge</name>
    <dbReference type="NCBI Taxonomy" id="519541"/>
    <lineage>
        <taxon>Eukaryota</taxon>
        <taxon>Metazoa</taxon>
        <taxon>Porifera</taxon>
        <taxon>Demospongiae</taxon>
        <taxon>Heteroscleromorpha</taxon>
        <taxon>Tetractinellida</taxon>
        <taxon>Astrophorina</taxon>
        <taxon>Geodiidae</taxon>
        <taxon>Geodia</taxon>
    </lineage>
</organism>
<sequence length="496" mass="55227">MAWGGGSSFSFGSVYRYLSSSIAAELKLDLSRVDQVITASNAEVDGGGGGGEGGGDMGGEDGGVDSFTDMYDNLLPLEKLERYFQSEDVLDREMAVRCIPEALEAATSHSEYQFILEISMTLANDHEPTIRMLILDTVAVLLEHHSRLCLTSDLENGMENKERLFDVPIRMVSDINQQVRRISQTCVVSLLEDDTKNKDVLINQLVPEMERCLSRDEHYDLRMDMSLVQVGLPGVSLSLSLSLSLSKLLSRLAPLLGREVLVRKFVPLFPSLGRDAMFHVRKAFAMGCRDICPVLGEDLTEQHILQPFCDLCHDDVWGVRKACADVFADVAIYCNLGTRHDRLTPTFLRLLQDDSRWVRRAAFEHLGSFIATFYVSLLGSEGEQSSINPFSDSILLDNSLLPAHEEDGIWVGEAEDDETPPITRSERGASDSGTRTGESGMGNVPWDKEEEEPFFLFMDAPISGGRKEGKERGGKDSAVEERDGGKRRRVWKKERF</sequence>
<proteinExistence type="predicted"/>